<gene>
    <name evidence="2" type="ORF">Tci_046813</name>
</gene>
<name>A0A6L2MR46_TANCI</name>
<comment type="caution">
    <text evidence="2">The sequence shown here is derived from an EMBL/GenBank/DDBJ whole genome shotgun (WGS) entry which is preliminary data.</text>
</comment>
<reference evidence="2" key="1">
    <citation type="journal article" date="2019" name="Sci. Rep.">
        <title>Draft genome of Tanacetum cinerariifolium, the natural source of mosquito coil.</title>
        <authorList>
            <person name="Yamashiro T."/>
            <person name="Shiraishi A."/>
            <person name="Satake H."/>
            <person name="Nakayama K."/>
        </authorList>
    </citation>
    <scope>NUCLEOTIDE SEQUENCE</scope>
</reference>
<feature type="compositionally biased region" description="Acidic residues" evidence="1">
    <location>
        <begin position="108"/>
        <end position="118"/>
    </location>
</feature>
<feature type="compositionally biased region" description="Basic and acidic residues" evidence="1">
    <location>
        <begin position="26"/>
        <end position="38"/>
    </location>
</feature>
<feature type="region of interest" description="Disordered" evidence="1">
    <location>
        <begin position="65"/>
        <end position="171"/>
    </location>
</feature>
<feature type="compositionally biased region" description="Basic and acidic residues" evidence="1">
    <location>
        <begin position="376"/>
        <end position="385"/>
    </location>
</feature>
<evidence type="ECO:0000256" key="1">
    <source>
        <dbReference type="SAM" id="MobiDB-lite"/>
    </source>
</evidence>
<feature type="compositionally biased region" description="Polar residues" evidence="1">
    <location>
        <begin position="77"/>
        <end position="106"/>
    </location>
</feature>
<dbReference type="EMBL" id="BKCJ010006960">
    <property type="protein sequence ID" value="GEU74835.1"/>
    <property type="molecule type" value="Genomic_DNA"/>
</dbReference>
<organism evidence="2">
    <name type="scientific">Tanacetum cinerariifolium</name>
    <name type="common">Dalmatian daisy</name>
    <name type="synonym">Chrysanthemum cinerariifolium</name>
    <dbReference type="NCBI Taxonomy" id="118510"/>
    <lineage>
        <taxon>Eukaryota</taxon>
        <taxon>Viridiplantae</taxon>
        <taxon>Streptophyta</taxon>
        <taxon>Embryophyta</taxon>
        <taxon>Tracheophyta</taxon>
        <taxon>Spermatophyta</taxon>
        <taxon>Magnoliopsida</taxon>
        <taxon>eudicotyledons</taxon>
        <taxon>Gunneridae</taxon>
        <taxon>Pentapetalae</taxon>
        <taxon>asterids</taxon>
        <taxon>campanulids</taxon>
        <taxon>Asterales</taxon>
        <taxon>Asteraceae</taxon>
        <taxon>Asteroideae</taxon>
        <taxon>Anthemideae</taxon>
        <taxon>Anthemidinae</taxon>
        <taxon>Tanacetum</taxon>
    </lineage>
</organism>
<feature type="compositionally biased region" description="Basic and acidic residues" evidence="1">
    <location>
        <begin position="399"/>
        <end position="413"/>
    </location>
</feature>
<feature type="compositionally biased region" description="Basic residues" evidence="1">
    <location>
        <begin position="1"/>
        <end position="19"/>
    </location>
</feature>
<feature type="compositionally biased region" description="Polar residues" evidence="1">
    <location>
        <begin position="388"/>
        <end position="397"/>
    </location>
</feature>
<evidence type="ECO:0000313" key="2">
    <source>
        <dbReference type="EMBL" id="GEU74835.1"/>
    </source>
</evidence>
<feature type="compositionally biased region" description="Acidic residues" evidence="1">
    <location>
        <begin position="127"/>
        <end position="142"/>
    </location>
</feature>
<feature type="region of interest" description="Disordered" evidence="1">
    <location>
        <begin position="1"/>
        <end position="38"/>
    </location>
</feature>
<proteinExistence type="predicted"/>
<feature type="compositionally biased region" description="Acidic residues" evidence="1">
    <location>
        <begin position="150"/>
        <end position="165"/>
    </location>
</feature>
<sequence length="451" mass="50427">MGKLKRVKRPSKKSTKTPKRGVVIRETPEMPLTKKREKVDVTRGKGIELLSQLALTEDAQFEEVRKKSMRDFYKTRPSGSSTITKTTLSVAKIKPSSTNDSNNKQVLSDEDSDQENDNGDDKTQSDNELESDSEHETDESELGIESNHDESEENKEYDDDEDETNITDNSKGVKVEEIDYTTSQLYDDVGSEIVSPLDVHVYHEVPSQQTPTLLTVRVSVIFDSSPVFSTVILQSLPFFTPLPHQSSPTPPPTTEAINPQSTLPNFASVFHFNNRVTVLEKEVAELKKDDPLTTQVIALVDEHLDARLGATKDEFINFFSASITARITKQVKNQLPRILPKEVSDFAPLVIQSIVTESLEQTFFCTYGKAYSLKRSQKDKDKDEDPSAGSNQGLKNKNTSKDAEPEKGRKVKESQSSLSKGDKSKSKSSGKYVQSKEPEFEVAESDMPHDQ</sequence>
<feature type="region of interest" description="Disordered" evidence="1">
    <location>
        <begin position="375"/>
        <end position="451"/>
    </location>
</feature>
<protein>
    <submittedName>
        <fullName evidence="2">Uncharacterized protein</fullName>
    </submittedName>
</protein>
<feature type="compositionally biased region" description="Basic and acidic residues" evidence="1">
    <location>
        <begin position="65"/>
        <end position="74"/>
    </location>
</feature>
<dbReference type="AlphaFoldDB" id="A0A6L2MR46"/>
<accession>A0A6L2MR46</accession>